<dbReference type="AlphaFoldDB" id="A0A3G9INB5"/>
<sequence length="104" mass="11736">MHLKSIISSNPTPNLEWVVGSNAVSAKNTSQLQHIIQMTDSMTVILVYLDADGKGWHDVHVKDDGTILKNRVLVKQGRNHRNPIRTSQSKKGFHRKIINACMEH</sequence>
<keyword evidence="2" id="KW-1185">Reference proteome</keyword>
<protein>
    <submittedName>
        <fullName evidence="1">Uncharacterized protein</fullName>
    </submittedName>
</protein>
<proteinExistence type="predicted"/>
<accession>A0A3G9INB5</accession>
<reference evidence="1 2" key="1">
    <citation type="submission" date="2018-11" db="EMBL/GenBank/DDBJ databases">
        <title>Complete genome sequence of Paenibacillus baekrokdamisoli strain KCTC 33723.</title>
        <authorList>
            <person name="Kang S.W."/>
            <person name="Lee K.C."/>
            <person name="Kim K.K."/>
            <person name="Kim J.S."/>
            <person name="Kim D.S."/>
            <person name="Ko S.H."/>
            <person name="Yang S.H."/>
            <person name="Lee J.S."/>
        </authorList>
    </citation>
    <scope>NUCLEOTIDE SEQUENCE [LARGE SCALE GENOMIC DNA]</scope>
    <source>
        <strain evidence="1 2">KCTC 33723</strain>
    </source>
</reference>
<dbReference type="Proteomes" id="UP000275368">
    <property type="component" value="Chromosome"/>
</dbReference>
<organism evidence="1 2">
    <name type="scientific">Paenibacillus baekrokdamisoli</name>
    <dbReference type="NCBI Taxonomy" id="1712516"/>
    <lineage>
        <taxon>Bacteria</taxon>
        <taxon>Bacillati</taxon>
        <taxon>Bacillota</taxon>
        <taxon>Bacilli</taxon>
        <taxon>Bacillales</taxon>
        <taxon>Paenibacillaceae</taxon>
        <taxon>Paenibacillus</taxon>
    </lineage>
</organism>
<dbReference type="KEGG" id="pbk:Back11_17120"/>
<evidence type="ECO:0000313" key="2">
    <source>
        <dbReference type="Proteomes" id="UP000275368"/>
    </source>
</evidence>
<evidence type="ECO:0000313" key="1">
    <source>
        <dbReference type="EMBL" id="BBH20367.1"/>
    </source>
</evidence>
<gene>
    <name evidence="1" type="ORF">Back11_17120</name>
</gene>
<name>A0A3G9INB5_9BACL</name>
<dbReference type="EMBL" id="AP019308">
    <property type="protein sequence ID" value="BBH20367.1"/>
    <property type="molecule type" value="Genomic_DNA"/>
</dbReference>